<keyword evidence="2" id="KW-1185">Reference proteome</keyword>
<comment type="caution">
    <text evidence="1">The sequence shown here is derived from an EMBL/GenBank/DDBJ whole genome shotgun (WGS) entry which is preliminary data.</text>
</comment>
<evidence type="ECO:0000313" key="2">
    <source>
        <dbReference type="Proteomes" id="UP000790347"/>
    </source>
</evidence>
<dbReference type="Proteomes" id="UP000790347">
    <property type="component" value="Unassembled WGS sequence"/>
</dbReference>
<organism evidence="1 2">
    <name type="scientific">Dermatophagoides farinae</name>
    <name type="common">American house dust mite</name>
    <dbReference type="NCBI Taxonomy" id="6954"/>
    <lineage>
        <taxon>Eukaryota</taxon>
        <taxon>Metazoa</taxon>
        <taxon>Ecdysozoa</taxon>
        <taxon>Arthropoda</taxon>
        <taxon>Chelicerata</taxon>
        <taxon>Arachnida</taxon>
        <taxon>Acari</taxon>
        <taxon>Acariformes</taxon>
        <taxon>Sarcoptiformes</taxon>
        <taxon>Astigmata</taxon>
        <taxon>Psoroptidia</taxon>
        <taxon>Analgoidea</taxon>
        <taxon>Pyroglyphidae</taxon>
        <taxon>Dermatophagoidinae</taxon>
        <taxon>Dermatophagoides</taxon>
    </lineage>
</organism>
<sequence length="82" mass="9177">MPTRLWLLDKTVNYTGFLFTPPPSPPPPPPPSSFNITMLIMFCANWIVTNKQTKKIDSSSIAGCSIHVYGKKNRTSISEVEH</sequence>
<dbReference type="AlphaFoldDB" id="A0A922HRV1"/>
<protein>
    <submittedName>
        <fullName evidence="1">Uncharacterized protein</fullName>
    </submittedName>
</protein>
<reference evidence="1" key="1">
    <citation type="submission" date="2013-05" db="EMBL/GenBank/DDBJ databases">
        <authorList>
            <person name="Yim A.K.Y."/>
            <person name="Chan T.F."/>
            <person name="Ji K.M."/>
            <person name="Liu X.Y."/>
            <person name="Zhou J.W."/>
            <person name="Li R.Q."/>
            <person name="Yang K.Y."/>
            <person name="Li J."/>
            <person name="Li M."/>
            <person name="Law P.T.W."/>
            <person name="Wu Y.L."/>
            <person name="Cai Z.L."/>
            <person name="Qin H."/>
            <person name="Bao Y."/>
            <person name="Leung R.K.K."/>
            <person name="Ng P.K.S."/>
            <person name="Zou J."/>
            <person name="Zhong X.J."/>
            <person name="Ran P.X."/>
            <person name="Zhong N.S."/>
            <person name="Liu Z.G."/>
            <person name="Tsui S.K.W."/>
        </authorList>
    </citation>
    <scope>NUCLEOTIDE SEQUENCE</scope>
    <source>
        <strain evidence="1">Derf</strain>
        <tissue evidence="1">Whole organism</tissue>
    </source>
</reference>
<reference evidence="1" key="2">
    <citation type="journal article" date="2022" name="Res Sq">
        <title>Comparative Genomics Reveals Insights into the Divergent Evolution of Astigmatic Mites and Household Pest Adaptations.</title>
        <authorList>
            <person name="Xiong Q."/>
            <person name="Wan A.T.-Y."/>
            <person name="Liu X.-Y."/>
            <person name="Fung C.S.-H."/>
            <person name="Xiao X."/>
            <person name="Malainual N."/>
            <person name="Hou J."/>
            <person name="Wang L."/>
            <person name="Wang M."/>
            <person name="Yang K."/>
            <person name="Cui Y."/>
            <person name="Leung E."/>
            <person name="Nong W."/>
            <person name="Shin S.-K."/>
            <person name="Au S."/>
            <person name="Jeong K.Y."/>
            <person name="Chew F.T."/>
            <person name="Hui J."/>
            <person name="Leung T.F."/>
            <person name="Tungtrongchitr A."/>
            <person name="Zhong N."/>
            <person name="Liu Z."/>
            <person name="Tsui S."/>
        </authorList>
    </citation>
    <scope>NUCLEOTIDE SEQUENCE</scope>
    <source>
        <strain evidence="1">Derf</strain>
        <tissue evidence="1">Whole organism</tissue>
    </source>
</reference>
<name>A0A922HRV1_DERFA</name>
<proteinExistence type="predicted"/>
<evidence type="ECO:0000313" key="1">
    <source>
        <dbReference type="EMBL" id="KAH9501209.1"/>
    </source>
</evidence>
<dbReference type="EMBL" id="ASGP02000006">
    <property type="protein sequence ID" value="KAH9501209.1"/>
    <property type="molecule type" value="Genomic_DNA"/>
</dbReference>
<accession>A0A922HRV1</accession>
<gene>
    <name evidence="1" type="ORF">DERF_012069</name>
</gene>